<evidence type="ECO:0000256" key="2">
    <source>
        <dbReference type="ARBA" id="ARBA00023125"/>
    </source>
</evidence>
<dbReference type="PANTHER" id="PTHR46797:SF23">
    <property type="entry name" value="HTH-TYPE TRANSCRIPTIONAL REGULATOR SUTR"/>
    <property type="match status" value="1"/>
</dbReference>
<evidence type="ECO:0000313" key="6">
    <source>
        <dbReference type="Proteomes" id="UP000823632"/>
    </source>
</evidence>
<reference evidence="5" key="2">
    <citation type="journal article" date="2021" name="PeerJ">
        <title>Extensive microbial diversity within the chicken gut microbiome revealed by metagenomics and culture.</title>
        <authorList>
            <person name="Gilroy R."/>
            <person name="Ravi A."/>
            <person name="Getino M."/>
            <person name="Pursley I."/>
            <person name="Horton D.L."/>
            <person name="Alikhan N.F."/>
            <person name="Baker D."/>
            <person name="Gharbi K."/>
            <person name="Hall N."/>
            <person name="Watson M."/>
            <person name="Adriaenssens E.M."/>
            <person name="Foster-Nyarko E."/>
            <person name="Jarju S."/>
            <person name="Secka A."/>
            <person name="Antonio M."/>
            <person name="Oren A."/>
            <person name="Chaudhuri R.R."/>
            <person name="La Ragione R."/>
            <person name="Hildebrand F."/>
            <person name="Pallen M.J."/>
        </authorList>
    </citation>
    <scope>NUCLEOTIDE SEQUENCE</scope>
    <source>
        <strain evidence="5">10192</strain>
    </source>
</reference>
<accession>A0A9D9H053</accession>
<keyword evidence="1" id="KW-0805">Transcription regulation</keyword>
<name>A0A9D9H053_9BACT</name>
<dbReference type="Proteomes" id="UP000823632">
    <property type="component" value="Unassembled WGS sequence"/>
</dbReference>
<protein>
    <submittedName>
        <fullName evidence="5">Helix-turn-helix transcriptional regulator</fullName>
    </submittedName>
</protein>
<dbReference type="Pfam" id="PF01381">
    <property type="entry name" value="HTH_3"/>
    <property type="match status" value="1"/>
</dbReference>
<dbReference type="GO" id="GO:0003700">
    <property type="term" value="F:DNA-binding transcription factor activity"/>
    <property type="evidence" value="ECO:0007669"/>
    <property type="project" value="TreeGrafter"/>
</dbReference>
<reference evidence="5" key="1">
    <citation type="submission" date="2020-10" db="EMBL/GenBank/DDBJ databases">
        <authorList>
            <person name="Gilroy R."/>
        </authorList>
    </citation>
    <scope>NUCLEOTIDE SEQUENCE</scope>
    <source>
        <strain evidence="5">10192</strain>
    </source>
</reference>
<dbReference type="PANTHER" id="PTHR46797">
    <property type="entry name" value="HTH-TYPE TRANSCRIPTIONAL REGULATOR"/>
    <property type="match status" value="1"/>
</dbReference>
<evidence type="ECO:0000313" key="5">
    <source>
        <dbReference type="EMBL" id="MBO8430687.1"/>
    </source>
</evidence>
<dbReference type="InterPro" id="IPR050807">
    <property type="entry name" value="TransReg_Diox_bact_type"/>
</dbReference>
<dbReference type="SMART" id="SM00530">
    <property type="entry name" value="HTH_XRE"/>
    <property type="match status" value="1"/>
</dbReference>
<dbReference type="GO" id="GO:0005829">
    <property type="term" value="C:cytosol"/>
    <property type="evidence" value="ECO:0007669"/>
    <property type="project" value="TreeGrafter"/>
</dbReference>
<dbReference type="Gene3D" id="1.10.260.40">
    <property type="entry name" value="lambda repressor-like DNA-binding domains"/>
    <property type="match status" value="1"/>
</dbReference>
<dbReference type="CDD" id="cd00093">
    <property type="entry name" value="HTH_XRE"/>
    <property type="match status" value="1"/>
</dbReference>
<dbReference type="InterPro" id="IPR001387">
    <property type="entry name" value="Cro/C1-type_HTH"/>
</dbReference>
<evidence type="ECO:0000256" key="1">
    <source>
        <dbReference type="ARBA" id="ARBA00023015"/>
    </source>
</evidence>
<sequence length="72" mass="8490">MKDIRLLELGHKIRLERMKRDISQEQLAELANISTRTISDIERGITDIRYTNLLQISEAFEMNISELLNFKL</sequence>
<keyword evidence="2" id="KW-0238">DNA-binding</keyword>
<keyword evidence="3" id="KW-0804">Transcription</keyword>
<comment type="caution">
    <text evidence="5">The sequence shown here is derived from an EMBL/GenBank/DDBJ whole genome shotgun (WGS) entry which is preliminary data.</text>
</comment>
<feature type="domain" description="HTH cro/C1-type" evidence="4">
    <location>
        <begin position="13"/>
        <end position="67"/>
    </location>
</feature>
<dbReference type="EMBL" id="JADIND010000100">
    <property type="protein sequence ID" value="MBO8430687.1"/>
    <property type="molecule type" value="Genomic_DNA"/>
</dbReference>
<proteinExistence type="predicted"/>
<dbReference type="InterPro" id="IPR010982">
    <property type="entry name" value="Lambda_DNA-bd_dom_sf"/>
</dbReference>
<dbReference type="PROSITE" id="PS50943">
    <property type="entry name" value="HTH_CROC1"/>
    <property type="match status" value="1"/>
</dbReference>
<evidence type="ECO:0000259" key="4">
    <source>
        <dbReference type="PROSITE" id="PS50943"/>
    </source>
</evidence>
<dbReference type="SUPFAM" id="SSF47413">
    <property type="entry name" value="lambda repressor-like DNA-binding domains"/>
    <property type="match status" value="1"/>
</dbReference>
<organism evidence="5 6">
    <name type="scientific">Candidatus Scatousia excrementipullorum</name>
    <dbReference type="NCBI Taxonomy" id="2840936"/>
    <lineage>
        <taxon>Bacteria</taxon>
        <taxon>Candidatus Scatousia</taxon>
    </lineage>
</organism>
<dbReference type="AlphaFoldDB" id="A0A9D9H053"/>
<gene>
    <name evidence="5" type="ORF">IAC76_04805</name>
</gene>
<dbReference type="GO" id="GO:0003677">
    <property type="term" value="F:DNA binding"/>
    <property type="evidence" value="ECO:0007669"/>
    <property type="project" value="UniProtKB-KW"/>
</dbReference>
<evidence type="ECO:0000256" key="3">
    <source>
        <dbReference type="ARBA" id="ARBA00023163"/>
    </source>
</evidence>